<evidence type="ECO:0000313" key="4">
    <source>
        <dbReference type="Proteomes" id="UP000005801"/>
    </source>
</evidence>
<dbReference type="GO" id="GO:0046872">
    <property type="term" value="F:metal ion binding"/>
    <property type="evidence" value="ECO:0007669"/>
    <property type="project" value="UniProtKB-KW"/>
</dbReference>
<keyword evidence="4" id="KW-1185">Reference proteome</keyword>
<reference evidence="3 4" key="1">
    <citation type="submission" date="2007-06" db="EMBL/GenBank/DDBJ databases">
        <authorList>
            <person name="Shimkets L."/>
            <person name="Ferriera S."/>
            <person name="Johnson J."/>
            <person name="Kravitz S."/>
            <person name="Beeson K."/>
            <person name="Sutton G."/>
            <person name="Rogers Y.-H."/>
            <person name="Friedman R."/>
            <person name="Frazier M."/>
            <person name="Venter J.C."/>
        </authorList>
    </citation>
    <scope>NUCLEOTIDE SEQUENCE [LARGE SCALE GENOMIC DNA]</scope>
    <source>
        <strain evidence="3 4">SIR-1</strain>
    </source>
</reference>
<dbReference type="CDD" id="cd02224">
    <property type="entry name" value="cupin_SPO2919-like"/>
    <property type="match status" value="1"/>
</dbReference>
<feature type="domain" description="Cupin type-2" evidence="2">
    <location>
        <begin position="61"/>
        <end position="131"/>
    </location>
</feature>
<evidence type="ECO:0000313" key="3">
    <source>
        <dbReference type="EMBL" id="EDM74336.1"/>
    </source>
</evidence>
<dbReference type="InterPro" id="IPR051610">
    <property type="entry name" value="GPI/OXD"/>
</dbReference>
<keyword evidence="1" id="KW-0479">Metal-binding</keyword>
<dbReference type="InterPro" id="IPR014710">
    <property type="entry name" value="RmlC-like_jellyroll"/>
</dbReference>
<dbReference type="Gene3D" id="2.60.120.10">
    <property type="entry name" value="Jelly Rolls"/>
    <property type="match status" value="1"/>
</dbReference>
<dbReference type="Proteomes" id="UP000005801">
    <property type="component" value="Unassembled WGS sequence"/>
</dbReference>
<comment type="caution">
    <text evidence="3">The sequence shown here is derived from an EMBL/GenBank/DDBJ whole genome shotgun (WGS) entry which is preliminary data.</text>
</comment>
<organism evidence="3 4">
    <name type="scientific">Plesiocystis pacifica SIR-1</name>
    <dbReference type="NCBI Taxonomy" id="391625"/>
    <lineage>
        <taxon>Bacteria</taxon>
        <taxon>Pseudomonadati</taxon>
        <taxon>Myxococcota</taxon>
        <taxon>Polyangia</taxon>
        <taxon>Nannocystales</taxon>
        <taxon>Nannocystaceae</taxon>
        <taxon>Plesiocystis</taxon>
    </lineage>
</organism>
<dbReference type="PANTHER" id="PTHR35848">
    <property type="entry name" value="OXALATE-BINDING PROTEIN"/>
    <property type="match status" value="1"/>
</dbReference>
<accession>A6GIH3</accession>
<dbReference type="Pfam" id="PF07883">
    <property type="entry name" value="Cupin_2"/>
    <property type="match status" value="1"/>
</dbReference>
<protein>
    <submittedName>
        <fullName evidence="3">Cupin 2 protein</fullName>
    </submittedName>
</protein>
<evidence type="ECO:0000256" key="1">
    <source>
        <dbReference type="ARBA" id="ARBA00022723"/>
    </source>
</evidence>
<dbReference type="AlphaFoldDB" id="A6GIH3"/>
<gene>
    <name evidence="3" type="ORF">PPSIR1_11933</name>
</gene>
<dbReference type="EMBL" id="ABCS01000136">
    <property type="protein sequence ID" value="EDM74336.1"/>
    <property type="molecule type" value="Genomic_DNA"/>
</dbReference>
<dbReference type="InterPro" id="IPR013096">
    <property type="entry name" value="Cupin_2"/>
</dbReference>
<name>A6GIH3_9BACT</name>
<dbReference type="InterPro" id="IPR011051">
    <property type="entry name" value="RmlC_Cupin_sf"/>
</dbReference>
<proteinExistence type="predicted"/>
<sequence length="178" mass="19301">MTEPEDQPEDQREDLARHILRAAAIEAMAGVSKVHFLNPRGKRVNKSLGDATGLSHIGVHLIEVPPGAESTEAHRHHHEDEAVYVLSGRGGVTLDDQRFELEAGDFVGLPAGGPAHVFDNASDEPLRCLVIGERRAVDVADYPRLGKRLFRIDGQWSLVEHDAIVDPKAGPGSTVGNK</sequence>
<evidence type="ECO:0000259" key="2">
    <source>
        <dbReference type="Pfam" id="PF07883"/>
    </source>
</evidence>
<dbReference type="SUPFAM" id="SSF51182">
    <property type="entry name" value="RmlC-like cupins"/>
    <property type="match status" value="1"/>
</dbReference>
<dbReference type="STRING" id="391625.PPSIR1_11933"/>
<dbReference type="RefSeq" id="WP_006976509.1">
    <property type="nucleotide sequence ID" value="NZ_ABCS01000136.1"/>
</dbReference>
<dbReference type="eggNOG" id="COG3837">
    <property type="taxonomic scope" value="Bacteria"/>
</dbReference>